<dbReference type="InterPro" id="IPR036938">
    <property type="entry name" value="PAP2/HPO_sf"/>
</dbReference>
<feature type="transmembrane region" description="Helical" evidence="7">
    <location>
        <begin position="168"/>
        <end position="191"/>
    </location>
</feature>
<dbReference type="GO" id="GO:0005789">
    <property type="term" value="C:endoplasmic reticulum membrane"/>
    <property type="evidence" value="ECO:0007669"/>
    <property type="project" value="UniProtKB-SubCell"/>
</dbReference>
<proteinExistence type="predicted"/>
<comment type="caution">
    <text evidence="8">The sequence shown here is derived from an EMBL/GenBank/DDBJ whole genome shotgun (WGS) entry which is preliminary data.</text>
</comment>
<dbReference type="Proteomes" id="UP001372834">
    <property type="component" value="Unassembled WGS sequence"/>
</dbReference>
<keyword evidence="2 7" id="KW-0812">Transmembrane</keyword>
<evidence type="ECO:0000313" key="8">
    <source>
        <dbReference type="EMBL" id="KAK6636352.1"/>
    </source>
</evidence>
<evidence type="ECO:0000256" key="7">
    <source>
        <dbReference type="SAM" id="Phobius"/>
    </source>
</evidence>
<dbReference type="GO" id="GO:0042392">
    <property type="term" value="F:sphingosine-1-phosphate phosphatase activity"/>
    <property type="evidence" value="ECO:0007669"/>
    <property type="project" value="TreeGrafter"/>
</dbReference>
<feature type="transmembrane region" description="Helical" evidence="7">
    <location>
        <begin position="60"/>
        <end position="85"/>
    </location>
</feature>
<feature type="transmembrane region" description="Helical" evidence="7">
    <location>
        <begin position="297"/>
        <end position="323"/>
    </location>
</feature>
<protein>
    <recommendedName>
        <fullName evidence="10">Sphingosine-1-phosphate phosphatase</fullName>
    </recommendedName>
</protein>
<evidence type="ECO:0000313" key="9">
    <source>
        <dbReference type="Proteomes" id="UP001372834"/>
    </source>
</evidence>
<dbReference type="EMBL" id="JAWJWE010000004">
    <property type="protein sequence ID" value="KAK6636352.1"/>
    <property type="molecule type" value="Genomic_DNA"/>
</dbReference>
<evidence type="ECO:0000256" key="5">
    <source>
        <dbReference type="ARBA" id="ARBA00022989"/>
    </source>
</evidence>
<evidence type="ECO:0000256" key="4">
    <source>
        <dbReference type="ARBA" id="ARBA00022824"/>
    </source>
</evidence>
<sequence>MWEMIEYLKQPSLVAQIQGHFGVKDKDENNKDNTKKEEYGNSKTANGIVRNDDYVIENKFWYYLFLIGTNLGDEIFYASFIPFWFWNIDGAVGRRVVLVWTIVMYIGQGVKDIIKWPRPTHPAKRLQKKWAEEYGMPSTHAMDIIAGLILACLLMVPMVPMVDYLDYFWLSAPYSPLILFALSVFAIYTFPSSKHWTSTRGDTTMITSVCAGIHIGAWTNFNLGSMTPYPYPPPYTILWPNFYMLGLGLLRTCLGFSLVFATRNFAKTFFIKMLCGLLQTTPQNVKLRNDNRSSKEIFIDLATIYLTYFLVGFNIIYSIPIIFRYLGIERPTFYTEI</sequence>
<dbReference type="AlphaFoldDB" id="A0AAN8Q473"/>
<dbReference type="PANTHER" id="PTHR14969:SF28">
    <property type="entry name" value="DIHYDROSPHINGOSINE 1-PHOSPHATE PHOSPHATASE LCB3-RELATED"/>
    <property type="match status" value="1"/>
</dbReference>
<keyword evidence="3" id="KW-0378">Hydrolase</keyword>
<evidence type="ECO:0000256" key="6">
    <source>
        <dbReference type="ARBA" id="ARBA00023136"/>
    </source>
</evidence>
<gene>
    <name evidence="8" type="ORF">RUM43_010012</name>
</gene>
<name>A0AAN8Q473_POLSC</name>
<dbReference type="SUPFAM" id="SSF48317">
    <property type="entry name" value="Acid phosphatase/Vanadium-dependent haloperoxidase"/>
    <property type="match status" value="1"/>
</dbReference>
<feature type="transmembrane region" description="Helical" evidence="7">
    <location>
        <begin position="97"/>
        <end position="114"/>
    </location>
</feature>
<comment type="subcellular location">
    <subcellularLocation>
        <location evidence="1">Endoplasmic reticulum membrane</location>
        <topology evidence="1">Multi-pass membrane protein</topology>
    </subcellularLocation>
</comment>
<evidence type="ECO:0000256" key="3">
    <source>
        <dbReference type="ARBA" id="ARBA00022801"/>
    </source>
</evidence>
<evidence type="ECO:0000256" key="1">
    <source>
        <dbReference type="ARBA" id="ARBA00004477"/>
    </source>
</evidence>
<dbReference type="GO" id="GO:0006670">
    <property type="term" value="P:sphingosine metabolic process"/>
    <property type="evidence" value="ECO:0007669"/>
    <property type="project" value="TreeGrafter"/>
</dbReference>
<keyword evidence="6 7" id="KW-0472">Membrane</keyword>
<feature type="transmembrane region" description="Helical" evidence="7">
    <location>
        <begin position="203"/>
        <end position="221"/>
    </location>
</feature>
<feature type="transmembrane region" description="Helical" evidence="7">
    <location>
        <begin position="134"/>
        <end position="156"/>
    </location>
</feature>
<evidence type="ECO:0000256" key="2">
    <source>
        <dbReference type="ARBA" id="ARBA00022692"/>
    </source>
</evidence>
<dbReference type="PANTHER" id="PTHR14969">
    <property type="entry name" value="SPHINGOSINE-1-PHOSPHATE PHOSPHOHYDROLASE"/>
    <property type="match status" value="1"/>
</dbReference>
<evidence type="ECO:0008006" key="10">
    <source>
        <dbReference type="Google" id="ProtNLM"/>
    </source>
</evidence>
<keyword evidence="5 7" id="KW-1133">Transmembrane helix</keyword>
<accession>A0AAN8Q473</accession>
<feature type="transmembrane region" description="Helical" evidence="7">
    <location>
        <begin position="241"/>
        <end position="262"/>
    </location>
</feature>
<reference evidence="8 9" key="1">
    <citation type="submission" date="2023-10" db="EMBL/GenBank/DDBJ databases">
        <title>Genomes of two closely related lineages of the louse Polyplax serrata with different host specificities.</title>
        <authorList>
            <person name="Martinu J."/>
            <person name="Tarabai H."/>
            <person name="Stefka J."/>
            <person name="Hypsa V."/>
        </authorList>
    </citation>
    <scope>NUCLEOTIDE SEQUENCE [LARGE SCALE GENOMIC DNA]</scope>
    <source>
        <strain evidence="8">HR10_N</strain>
    </source>
</reference>
<keyword evidence="4" id="KW-0256">Endoplasmic reticulum</keyword>
<organism evidence="8 9">
    <name type="scientific">Polyplax serrata</name>
    <name type="common">Common mouse louse</name>
    <dbReference type="NCBI Taxonomy" id="468196"/>
    <lineage>
        <taxon>Eukaryota</taxon>
        <taxon>Metazoa</taxon>
        <taxon>Ecdysozoa</taxon>
        <taxon>Arthropoda</taxon>
        <taxon>Hexapoda</taxon>
        <taxon>Insecta</taxon>
        <taxon>Pterygota</taxon>
        <taxon>Neoptera</taxon>
        <taxon>Paraneoptera</taxon>
        <taxon>Psocodea</taxon>
        <taxon>Troctomorpha</taxon>
        <taxon>Phthiraptera</taxon>
        <taxon>Anoplura</taxon>
        <taxon>Polyplacidae</taxon>
        <taxon>Polyplax</taxon>
    </lineage>
</organism>